<evidence type="ECO:0000313" key="7">
    <source>
        <dbReference type="EMBL" id="OCH92113.1"/>
    </source>
</evidence>
<evidence type="ECO:0000256" key="1">
    <source>
        <dbReference type="ARBA" id="ARBA00004123"/>
    </source>
</evidence>
<feature type="domain" description="CSN8/PSMD8/EIF3K" evidence="6">
    <location>
        <begin position="102"/>
        <end position="245"/>
    </location>
</feature>
<dbReference type="EMBL" id="KV722374">
    <property type="protein sequence ID" value="OCH92113.1"/>
    <property type="molecule type" value="Genomic_DNA"/>
</dbReference>
<name>A0A8E2DNY6_9APHY</name>
<evidence type="ECO:0000256" key="5">
    <source>
        <dbReference type="ARBA" id="ARBA00023242"/>
    </source>
</evidence>
<keyword evidence="5" id="KW-0539">Nucleus</keyword>
<dbReference type="GO" id="GO:0005737">
    <property type="term" value="C:cytoplasm"/>
    <property type="evidence" value="ECO:0007669"/>
    <property type="project" value="UniProtKB-SubCell"/>
</dbReference>
<comment type="subcellular location">
    <subcellularLocation>
        <location evidence="2">Cytoplasm</location>
    </subcellularLocation>
    <subcellularLocation>
        <location evidence="1">Nucleus</location>
    </subcellularLocation>
</comment>
<dbReference type="GO" id="GO:0008180">
    <property type="term" value="C:COP9 signalosome"/>
    <property type="evidence" value="ECO:0007669"/>
    <property type="project" value="UniProtKB-KW"/>
</dbReference>
<sequence length="274" mass="29823">MTGPPTPPPTTQAEIEDATRDVVITETAPSTSDNGIQPLASSVLPVAADQPSTVTRPGAAYRRLVPVLVQVAKKRDLEELIRVAERGDYTAGDDHHPDRLLITAPLVLAYLIKNDLPPARHALTRLPQGLAGLPLSQALFNLLASVWNRKYTAVYTRAEELYNMSRLPDFPDMDLGSILAEMTALFTEVFREKTFALLASAYDSLPLSVAQACLGLQPERVLETAARSGWSYDASAQILSPTRAKDASRVRYQSIAPSNLTSFQVIIDSVAQLD</sequence>
<dbReference type="PANTHER" id="PTHR13339:SF0">
    <property type="entry name" value="COP9 SIGNALOSOME COMPLEX SUBUNIT 8"/>
    <property type="match status" value="1"/>
</dbReference>
<dbReference type="InterPro" id="IPR033464">
    <property type="entry name" value="CSN8_PSD8_EIF3K"/>
</dbReference>
<accession>A0A8E2DNY6</accession>
<dbReference type="OrthoDB" id="5351233at2759"/>
<evidence type="ECO:0000313" key="8">
    <source>
        <dbReference type="Proteomes" id="UP000250043"/>
    </source>
</evidence>
<dbReference type="GO" id="GO:0000338">
    <property type="term" value="P:protein deneddylation"/>
    <property type="evidence" value="ECO:0007669"/>
    <property type="project" value="InterPro"/>
</dbReference>
<dbReference type="AlphaFoldDB" id="A0A8E2DNY6"/>
<proteinExistence type="predicted"/>
<dbReference type="PANTHER" id="PTHR13339">
    <property type="entry name" value="COP9 SIGNALOSOME COMPLEX SUBUNIT 8"/>
    <property type="match status" value="1"/>
</dbReference>
<evidence type="ECO:0000256" key="4">
    <source>
        <dbReference type="ARBA" id="ARBA00022790"/>
    </source>
</evidence>
<protein>
    <recommendedName>
        <fullName evidence="6">CSN8/PSMD8/EIF3K domain-containing protein</fullName>
    </recommendedName>
</protein>
<keyword evidence="3" id="KW-0963">Cytoplasm</keyword>
<dbReference type="Pfam" id="PF10075">
    <property type="entry name" value="CSN8_PSD8_EIF3K"/>
    <property type="match status" value="1"/>
</dbReference>
<organism evidence="7 8">
    <name type="scientific">Obba rivulosa</name>
    <dbReference type="NCBI Taxonomy" id="1052685"/>
    <lineage>
        <taxon>Eukaryota</taxon>
        <taxon>Fungi</taxon>
        <taxon>Dikarya</taxon>
        <taxon>Basidiomycota</taxon>
        <taxon>Agaricomycotina</taxon>
        <taxon>Agaricomycetes</taxon>
        <taxon>Polyporales</taxon>
        <taxon>Gelatoporiaceae</taxon>
        <taxon>Obba</taxon>
    </lineage>
</organism>
<dbReference type="Proteomes" id="UP000250043">
    <property type="component" value="Unassembled WGS sequence"/>
</dbReference>
<reference evidence="7 8" key="1">
    <citation type="submission" date="2016-07" db="EMBL/GenBank/DDBJ databases">
        <title>Draft genome of the white-rot fungus Obba rivulosa 3A-2.</title>
        <authorList>
            <consortium name="DOE Joint Genome Institute"/>
            <person name="Miettinen O."/>
            <person name="Riley R."/>
            <person name="Acob R."/>
            <person name="Barry K."/>
            <person name="Cullen D."/>
            <person name="De Vries R."/>
            <person name="Hainaut M."/>
            <person name="Hatakka A."/>
            <person name="Henrissat B."/>
            <person name="Hilden K."/>
            <person name="Kuo R."/>
            <person name="Labutti K."/>
            <person name="Lipzen A."/>
            <person name="Makela M.R."/>
            <person name="Sandor L."/>
            <person name="Spatafora J.W."/>
            <person name="Grigoriev I.V."/>
            <person name="Hibbett D.S."/>
        </authorList>
    </citation>
    <scope>NUCLEOTIDE SEQUENCE [LARGE SCALE GENOMIC DNA]</scope>
    <source>
        <strain evidence="7 8">3A-2</strain>
    </source>
</reference>
<gene>
    <name evidence="7" type="ORF">OBBRIDRAFT_774042</name>
</gene>
<keyword evidence="4" id="KW-0736">Signalosome</keyword>
<evidence type="ECO:0000259" key="6">
    <source>
        <dbReference type="Pfam" id="PF10075"/>
    </source>
</evidence>
<evidence type="ECO:0000256" key="2">
    <source>
        <dbReference type="ARBA" id="ARBA00004496"/>
    </source>
</evidence>
<evidence type="ECO:0000256" key="3">
    <source>
        <dbReference type="ARBA" id="ARBA00022490"/>
    </source>
</evidence>
<dbReference type="InterPro" id="IPR033205">
    <property type="entry name" value="COP9_CSN8"/>
</dbReference>
<dbReference type="GO" id="GO:0010387">
    <property type="term" value="P:COP9 signalosome assembly"/>
    <property type="evidence" value="ECO:0007669"/>
    <property type="project" value="InterPro"/>
</dbReference>
<keyword evidence="8" id="KW-1185">Reference proteome</keyword>